<sequence length="42" mass="5027">CGSNDGKERSATTSSYRRRLWHVRKEFYPNQTVDKYMFSPLN</sequence>
<evidence type="ECO:0000313" key="1">
    <source>
        <dbReference type="EMBL" id="ESQ47546.1"/>
    </source>
</evidence>
<proteinExistence type="predicted"/>
<protein>
    <submittedName>
        <fullName evidence="1">Uncharacterized protein</fullName>
    </submittedName>
</protein>
<organism evidence="1 2">
    <name type="scientific">Eutrema salsugineum</name>
    <name type="common">Saltwater cress</name>
    <name type="synonym">Sisymbrium salsugineum</name>
    <dbReference type="NCBI Taxonomy" id="72664"/>
    <lineage>
        <taxon>Eukaryota</taxon>
        <taxon>Viridiplantae</taxon>
        <taxon>Streptophyta</taxon>
        <taxon>Embryophyta</taxon>
        <taxon>Tracheophyta</taxon>
        <taxon>Spermatophyta</taxon>
        <taxon>Magnoliopsida</taxon>
        <taxon>eudicotyledons</taxon>
        <taxon>Gunneridae</taxon>
        <taxon>Pentapetalae</taxon>
        <taxon>rosids</taxon>
        <taxon>malvids</taxon>
        <taxon>Brassicales</taxon>
        <taxon>Brassicaceae</taxon>
        <taxon>Eutremeae</taxon>
        <taxon>Eutrema</taxon>
    </lineage>
</organism>
<evidence type="ECO:0000313" key="2">
    <source>
        <dbReference type="Proteomes" id="UP000030689"/>
    </source>
</evidence>
<accession>V4NMB4</accession>
<dbReference type="Gramene" id="ESQ47546">
    <property type="protein sequence ID" value="ESQ47546"/>
    <property type="gene ID" value="EUTSA_v100219551mg"/>
</dbReference>
<dbReference type="AlphaFoldDB" id="V4NMB4"/>
<feature type="non-terminal residue" evidence="1">
    <location>
        <position position="1"/>
    </location>
</feature>
<gene>
    <name evidence="1" type="ORF">EUTSA_v100219551mg</name>
</gene>
<reference evidence="1 2" key="1">
    <citation type="journal article" date="2013" name="Front. Plant Sci.">
        <title>The Reference Genome of the Halophytic Plant Eutrema salsugineum.</title>
        <authorList>
            <person name="Yang R."/>
            <person name="Jarvis D.E."/>
            <person name="Chen H."/>
            <person name="Beilstein M.A."/>
            <person name="Grimwood J."/>
            <person name="Jenkins J."/>
            <person name="Shu S."/>
            <person name="Prochnik S."/>
            <person name="Xin M."/>
            <person name="Ma C."/>
            <person name="Schmutz J."/>
            <person name="Wing R.A."/>
            <person name="Mitchell-Olds T."/>
            <person name="Schumaker K.S."/>
            <person name="Wang X."/>
        </authorList>
    </citation>
    <scope>NUCLEOTIDE SEQUENCE [LARGE SCALE GENOMIC DNA]</scope>
</reference>
<dbReference type="KEGG" id="eus:EUTSA_v100219551m"/>
<name>V4NMB4_EUTSA</name>
<dbReference type="Proteomes" id="UP000030689">
    <property type="component" value="Unassembled WGS sequence"/>
</dbReference>
<dbReference type="EMBL" id="KI517408">
    <property type="protein sequence ID" value="ESQ47546.1"/>
    <property type="molecule type" value="Genomic_DNA"/>
</dbReference>
<keyword evidence="2" id="KW-1185">Reference proteome</keyword>